<dbReference type="Proteomes" id="UP000652761">
    <property type="component" value="Unassembled WGS sequence"/>
</dbReference>
<dbReference type="AlphaFoldDB" id="A0A843UYM4"/>
<dbReference type="InterPro" id="IPR003245">
    <property type="entry name" value="Phytocyanin_dom"/>
</dbReference>
<feature type="region of interest" description="Disordered" evidence="3">
    <location>
        <begin position="133"/>
        <end position="160"/>
    </location>
</feature>
<dbReference type="InterPro" id="IPR039391">
    <property type="entry name" value="Phytocyanin-like"/>
</dbReference>
<dbReference type="Pfam" id="PF02298">
    <property type="entry name" value="Cu_bind_like"/>
    <property type="match status" value="1"/>
</dbReference>
<organism evidence="6 7">
    <name type="scientific">Colocasia esculenta</name>
    <name type="common">Wild taro</name>
    <name type="synonym">Arum esculentum</name>
    <dbReference type="NCBI Taxonomy" id="4460"/>
    <lineage>
        <taxon>Eukaryota</taxon>
        <taxon>Viridiplantae</taxon>
        <taxon>Streptophyta</taxon>
        <taxon>Embryophyta</taxon>
        <taxon>Tracheophyta</taxon>
        <taxon>Spermatophyta</taxon>
        <taxon>Magnoliopsida</taxon>
        <taxon>Liliopsida</taxon>
        <taxon>Araceae</taxon>
        <taxon>Aroideae</taxon>
        <taxon>Colocasieae</taxon>
        <taxon>Colocasia</taxon>
    </lineage>
</organism>
<feature type="signal peptide" evidence="4">
    <location>
        <begin position="1"/>
        <end position="30"/>
    </location>
</feature>
<evidence type="ECO:0000259" key="5">
    <source>
        <dbReference type="PROSITE" id="PS51485"/>
    </source>
</evidence>
<evidence type="ECO:0000256" key="3">
    <source>
        <dbReference type="SAM" id="MobiDB-lite"/>
    </source>
</evidence>
<dbReference type="GO" id="GO:0005886">
    <property type="term" value="C:plasma membrane"/>
    <property type="evidence" value="ECO:0007669"/>
    <property type="project" value="TreeGrafter"/>
</dbReference>
<proteinExistence type="predicted"/>
<evidence type="ECO:0000256" key="1">
    <source>
        <dbReference type="ARBA" id="ARBA00023157"/>
    </source>
</evidence>
<comment type="caution">
    <text evidence="6">The sequence shown here is derived from an EMBL/GenBank/DDBJ whole genome shotgun (WGS) entry which is preliminary data.</text>
</comment>
<dbReference type="Gene3D" id="2.60.40.420">
    <property type="entry name" value="Cupredoxins - blue copper proteins"/>
    <property type="match status" value="1"/>
</dbReference>
<evidence type="ECO:0000313" key="7">
    <source>
        <dbReference type="Proteomes" id="UP000652761"/>
    </source>
</evidence>
<reference evidence="6" key="1">
    <citation type="submission" date="2017-07" db="EMBL/GenBank/DDBJ databases">
        <title>Taro Niue Genome Assembly and Annotation.</title>
        <authorList>
            <person name="Atibalentja N."/>
            <person name="Keating K."/>
            <person name="Fields C.J."/>
        </authorList>
    </citation>
    <scope>NUCLEOTIDE SEQUENCE</scope>
    <source>
        <strain evidence="6">Niue_2</strain>
        <tissue evidence="6">Leaf</tissue>
    </source>
</reference>
<keyword evidence="2" id="KW-0325">Glycoprotein</keyword>
<evidence type="ECO:0000256" key="4">
    <source>
        <dbReference type="SAM" id="SignalP"/>
    </source>
</evidence>
<name>A0A843UYM4_COLES</name>
<accession>A0A843UYM4</accession>
<dbReference type="InterPro" id="IPR008972">
    <property type="entry name" value="Cupredoxin"/>
</dbReference>
<dbReference type="PROSITE" id="PS51485">
    <property type="entry name" value="PHYTOCYANIN"/>
    <property type="match status" value="1"/>
</dbReference>
<dbReference type="PANTHER" id="PTHR33021:SF31">
    <property type="entry name" value="OS02G0720100 PROTEIN"/>
    <property type="match status" value="1"/>
</dbReference>
<keyword evidence="1" id="KW-1015">Disulfide bond</keyword>
<gene>
    <name evidence="6" type="ORF">Taro_021295</name>
</gene>
<evidence type="ECO:0000313" key="6">
    <source>
        <dbReference type="EMBL" id="MQL88725.1"/>
    </source>
</evidence>
<protein>
    <recommendedName>
        <fullName evidence="5">Phytocyanin domain-containing protein</fullName>
    </recommendedName>
</protein>
<keyword evidence="4" id="KW-0732">Signal</keyword>
<dbReference type="CDD" id="cd04216">
    <property type="entry name" value="Phytocyanin"/>
    <property type="match status" value="1"/>
</dbReference>
<evidence type="ECO:0000256" key="2">
    <source>
        <dbReference type="ARBA" id="ARBA00023180"/>
    </source>
</evidence>
<dbReference type="GO" id="GO:0009055">
    <property type="term" value="F:electron transfer activity"/>
    <property type="evidence" value="ECO:0007669"/>
    <property type="project" value="InterPro"/>
</dbReference>
<dbReference type="EMBL" id="NMUH01001084">
    <property type="protein sequence ID" value="MQL88725.1"/>
    <property type="molecule type" value="Genomic_DNA"/>
</dbReference>
<feature type="domain" description="Phytocyanin" evidence="5">
    <location>
        <begin position="33"/>
        <end position="133"/>
    </location>
</feature>
<keyword evidence="7" id="KW-1185">Reference proteome</keyword>
<sequence>MAGFFPGHGVMLGLALALVMAPLMPGSAGAEPAHHVVGGDRGWDVASNIPQWSLGKVFKVGDCIWFAYSAGLESIVELGSKEEFDACDLSNPIEMYTDGINDVLLESEGARYFASGRLESCRHGLKLHVAVQPDQEEETAQEPVASPVRGGQDVRGDEGLSTSSRFLRVFVA</sequence>
<dbReference type="FunFam" id="2.60.40.420:FF:000034">
    <property type="entry name" value="Cupredoxin superfamily protein"/>
    <property type="match status" value="1"/>
</dbReference>
<dbReference type="OrthoDB" id="1896188at2759"/>
<feature type="chain" id="PRO_5033009502" description="Phytocyanin domain-containing protein" evidence="4">
    <location>
        <begin position="31"/>
        <end position="172"/>
    </location>
</feature>
<dbReference type="PANTHER" id="PTHR33021">
    <property type="entry name" value="BLUE COPPER PROTEIN"/>
    <property type="match status" value="1"/>
</dbReference>
<dbReference type="SUPFAM" id="SSF49503">
    <property type="entry name" value="Cupredoxins"/>
    <property type="match status" value="1"/>
</dbReference>